<dbReference type="Proteomes" id="UP001213907">
    <property type="component" value="Chromosome"/>
</dbReference>
<name>A0ABY8BQM9_AFICR</name>
<keyword evidence="2" id="KW-1185">Reference proteome</keyword>
<proteinExistence type="predicted"/>
<organism evidence="1 2">
    <name type="scientific">Afipia carboxydohydrogena</name>
    <name type="common">Pseudomonas carboxydohydrogena</name>
    <dbReference type="NCBI Taxonomy" id="290"/>
    <lineage>
        <taxon>Bacteria</taxon>
        <taxon>Pseudomonadati</taxon>
        <taxon>Pseudomonadota</taxon>
        <taxon>Alphaproteobacteria</taxon>
        <taxon>Hyphomicrobiales</taxon>
        <taxon>Nitrobacteraceae</taxon>
        <taxon>Afipia</taxon>
    </lineage>
</organism>
<dbReference type="EMBL" id="CP113162">
    <property type="protein sequence ID" value="WEF51000.1"/>
    <property type="molecule type" value="Genomic_DNA"/>
</dbReference>
<sequence>MNDGIFSIVCVGTNELAQLFAADKELAGRLVDTVDFGAFSIKEREERDYFFNFVGLLETEMCERGVIDKEIGLLDTVESRACVYDFAGGVIGSVSRIMKTALDRTFSDGRGSIEWDDISRSIRARNHASEASDGITYFDPFLKGPKRDTLRILAEEASDGS</sequence>
<dbReference type="RefSeq" id="WP_275246621.1">
    <property type="nucleotide sequence ID" value="NZ_BAABDX010000001.1"/>
</dbReference>
<reference evidence="1 2" key="1">
    <citation type="submission" date="2022-11" db="EMBL/GenBank/DDBJ databases">
        <authorList>
            <person name="Siebert D."/>
            <person name="Busche T."/>
            <person name="Saydam E."/>
            <person name="Kalinowski J."/>
            <person name="Ruckert C."/>
            <person name="Blombach B."/>
        </authorList>
    </citation>
    <scope>NUCLEOTIDE SEQUENCE [LARGE SCALE GENOMIC DNA]</scope>
    <source>
        <strain evidence="1 2">DSM 1083</strain>
    </source>
</reference>
<evidence type="ECO:0000313" key="1">
    <source>
        <dbReference type="EMBL" id="WEF51000.1"/>
    </source>
</evidence>
<protein>
    <submittedName>
        <fullName evidence="1">Uncharacterized protein</fullName>
    </submittedName>
</protein>
<accession>A0ABY8BQM9</accession>
<evidence type="ECO:0000313" key="2">
    <source>
        <dbReference type="Proteomes" id="UP001213907"/>
    </source>
</evidence>
<gene>
    <name evidence="1" type="ORF">AFIC_002562</name>
</gene>